<feature type="region of interest" description="Disordered" evidence="10">
    <location>
        <begin position="78"/>
        <end position="102"/>
    </location>
</feature>
<feature type="compositionally biased region" description="Basic and acidic residues" evidence="10">
    <location>
        <begin position="671"/>
        <end position="687"/>
    </location>
</feature>
<dbReference type="PROSITE" id="PS00028">
    <property type="entry name" value="ZINC_FINGER_C2H2_1"/>
    <property type="match status" value="2"/>
</dbReference>
<feature type="region of interest" description="Disordered" evidence="10">
    <location>
        <begin position="233"/>
        <end position="260"/>
    </location>
</feature>
<evidence type="ECO:0000256" key="5">
    <source>
        <dbReference type="ARBA" id="ARBA00022833"/>
    </source>
</evidence>
<dbReference type="SMART" id="SM00355">
    <property type="entry name" value="ZnF_C2H2"/>
    <property type="match status" value="2"/>
</dbReference>
<dbReference type="FunFam" id="3.30.160.60:FF:000018">
    <property type="entry name" value="Krueppel-like factor 15"/>
    <property type="match status" value="1"/>
</dbReference>
<keyword evidence="7" id="KW-0804">Transcription</keyword>
<sequence length="705" mass="76869">MDTTQHSPPTLPPPLPQEKVIARPYKCPYPLCGRAFNRLEHQTRHIRTHTGEKPFLCSHPGCEKRFSRSDELTRHARIHNNSTAHDHGSSSKSKGKTKVEQHHEDEYDGIAMRISDHRGRRVVDALALDQSAGVRIKKKARSRANSDDEGESYARPTAVVTHEHISRLHHPQASHPIPTNPSAFSALSNAAIEELRALERQEALRRAEYEARHTEALRRAEFETRYTEALSTPGRLSKSASSTPLTTPLFPPHTNEEGGYFGVSRERERGRGNIQDDTYGAHEPHHVRHFGAPPSRRDTIPLHPHSSGHVVDARERGHGHSHTHGTWSHPYPPPAHSASHRPHLFVGHEDSPSPVSSDSDPTQSPRQVSGVQPHGTEGYSGLVPGSRAPSGEFTFTPSTSPFLGGLRTLNIHSSAPSRAPSPFHLSSSHPGSPTDEYHPRKTGLIGSPPHTRGVLNSRKRGSTGDLVTFGKHSYAPDRSPSGIVYHVPYYPETTLTALPTPQLSSGPSSNGSSPGSRPHSLAHCPPGGSGSISASSSRPPSPTSWAKPSLPHAVHHGHGRDREHPHHHHLAHSVRVAFGMTPIHPYARHASATSSLASGRAASGEYHHHGSGHLSPKRSQHSHSHSISVPVSRSTSPPIRLPPLKLPSSPNSPSHRPMALSVRDLLNSEGTSDKSPDQHQSAKEVEKIELPHFSELEVATGLRRL</sequence>
<feature type="compositionally biased region" description="Low complexity" evidence="10">
    <location>
        <begin position="625"/>
        <end position="638"/>
    </location>
</feature>
<evidence type="ECO:0000313" key="12">
    <source>
        <dbReference type="EMBL" id="KAH8081987.1"/>
    </source>
</evidence>
<feature type="region of interest" description="Disordered" evidence="10">
    <location>
        <begin position="272"/>
        <end position="396"/>
    </location>
</feature>
<dbReference type="GO" id="GO:0005634">
    <property type="term" value="C:nucleus"/>
    <property type="evidence" value="ECO:0007669"/>
    <property type="project" value="UniProtKB-SubCell"/>
</dbReference>
<evidence type="ECO:0000259" key="11">
    <source>
        <dbReference type="PROSITE" id="PS50157"/>
    </source>
</evidence>
<accession>A0A8K0XKY2</accession>
<comment type="subcellular location">
    <subcellularLocation>
        <location evidence="1">Nucleus</location>
    </subcellularLocation>
</comment>
<dbReference type="PANTHER" id="PTHR47428">
    <property type="entry name" value="REGULATORY PROTEIN MIG1-RELATED"/>
    <property type="match status" value="1"/>
</dbReference>
<feature type="domain" description="C2H2-type" evidence="11">
    <location>
        <begin position="25"/>
        <end position="54"/>
    </location>
</feature>
<feature type="domain" description="C2H2-type" evidence="11">
    <location>
        <begin position="55"/>
        <end position="84"/>
    </location>
</feature>
<comment type="caution">
    <text evidence="12">The sequence shown here is derived from an EMBL/GenBank/DDBJ whole genome shotgun (WGS) entry which is preliminary data.</text>
</comment>
<dbReference type="EMBL" id="JAEVFJ010000051">
    <property type="protein sequence ID" value="KAH8081987.1"/>
    <property type="molecule type" value="Genomic_DNA"/>
</dbReference>
<dbReference type="OrthoDB" id="654211at2759"/>
<keyword evidence="3" id="KW-0677">Repeat</keyword>
<reference evidence="12" key="1">
    <citation type="journal article" date="2021" name="New Phytol.">
        <title>Evolutionary innovations through gain and loss of genes in the ectomycorrhizal Boletales.</title>
        <authorList>
            <person name="Wu G."/>
            <person name="Miyauchi S."/>
            <person name="Morin E."/>
            <person name="Kuo A."/>
            <person name="Drula E."/>
            <person name="Varga T."/>
            <person name="Kohler A."/>
            <person name="Feng B."/>
            <person name="Cao Y."/>
            <person name="Lipzen A."/>
            <person name="Daum C."/>
            <person name="Hundley H."/>
            <person name="Pangilinan J."/>
            <person name="Johnson J."/>
            <person name="Barry K."/>
            <person name="LaButti K."/>
            <person name="Ng V."/>
            <person name="Ahrendt S."/>
            <person name="Min B."/>
            <person name="Choi I.G."/>
            <person name="Park H."/>
            <person name="Plett J.M."/>
            <person name="Magnuson J."/>
            <person name="Spatafora J.W."/>
            <person name="Nagy L.G."/>
            <person name="Henrissat B."/>
            <person name="Grigoriev I.V."/>
            <person name="Yang Z.L."/>
            <person name="Xu J."/>
            <person name="Martin F.M."/>
        </authorList>
    </citation>
    <scope>NUCLEOTIDE SEQUENCE</scope>
    <source>
        <strain evidence="12">KKN 215</strain>
    </source>
</reference>
<dbReference type="GO" id="GO:0000981">
    <property type="term" value="F:DNA-binding transcription factor activity, RNA polymerase II-specific"/>
    <property type="evidence" value="ECO:0007669"/>
    <property type="project" value="UniProtKB-ARBA"/>
</dbReference>
<feature type="compositionally biased region" description="Low complexity" evidence="10">
    <location>
        <begin position="352"/>
        <end position="365"/>
    </location>
</feature>
<gene>
    <name evidence="12" type="ORF">BXZ70DRAFT_630482</name>
</gene>
<dbReference type="GO" id="GO:0000433">
    <property type="term" value="P:carbon catabolite repression of transcription from RNA polymerase II promoter by glucose"/>
    <property type="evidence" value="ECO:0007669"/>
    <property type="project" value="TreeGrafter"/>
</dbReference>
<evidence type="ECO:0000256" key="9">
    <source>
        <dbReference type="PROSITE-ProRule" id="PRU00042"/>
    </source>
</evidence>
<feature type="region of interest" description="Disordered" evidence="10">
    <location>
        <begin position="411"/>
        <end position="463"/>
    </location>
</feature>
<dbReference type="InterPro" id="IPR051007">
    <property type="entry name" value="creA/MIG_C2H2-ZnF"/>
</dbReference>
<dbReference type="GO" id="GO:0005737">
    <property type="term" value="C:cytoplasm"/>
    <property type="evidence" value="ECO:0007669"/>
    <property type="project" value="TreeGrafter"/>
</dbReference>
<dbReference type="Proteomes" id="UP000813824">
    <property type="component" value="Unassembled WGS sequence"/>
</dbReference>
<feature type="compositionally biased region" description="Low complexity" evidence="10">
    <location>
        <begin position="236"/>
        <end position="248"/>
    </location>
</feature>
<feature type="compositionally biased region" description="Basic residues" evidence="10">
    <location>
        <begin position="553"/>
        <end position="569"/>
    </location>
</feature>
<feature type="region of interest" description="Disordered" evidence="10">
    <location>
        <begin position="590"/>
        <end position="687"/>
    </location>
</feature>
<keyword evidence="6" id="KW-0805">Transcription regulation</keyword>
<keyword evidence="13" id="KW-1185">Reference proteome</keyword>
<proteinExistence type="predicted"/>
<evidence type="ECO:0000313" key="13">
    <source>
        <dbReference type="Proteomes" id="UP000813824"/>
    </source>
</evidence>
<dbReference type="GO" id="GO:0008270">
    <property type="term" value="F:zinc ion binding"/>
    <property type="evidence" value="ECO:0007669"/>
    <property type="project" value="UniProtKB-KW"/>
</dbReference>
<dbReference type="SUPFAM" id="SSF57667">
    <property type="entry name" value="beta-beta-alpha zinc fingers"/>
    <property type="match status" value="1"/>
</dbReference>
<protein>
    <recommendedName>
        <fullName evidence="11">C2H2-type domain-containing protein</fullName>
    </recommendedName>
</protein>
<dbReference type="Pfam" id="PF00096">
    <property type="entry name" value="zf-C2H2"/>
    <property type="match status" value="2"/>
</dbReference>
<dbReference type="GO" id="GO:0000978">
    <property type="term" value="F:RNA polymerase II cis-regulatory region sequence-specific DNA binding"/>
    <property type="evidence" value="ECO:0007669"/>
    <property type="project" value="TreeGrafter"/>
</dbReference>
<feature type="region of interest" description="Disordered" evidence="10">
    <location>
        <begin position="496"/>
        <end position="569"/>
    </location>
</feature>
<dbReference type="PROSITE" id="PS50157">
    <property type="entry name" value="ZINC_FINGER_C2H2_2"/>
    <property type="match status" value="2"/>
</dbReference>
<evidence type="ECO:0000256" key="3">
    <source>
        <dbReference type="ARBA" id="ARBA00022737"/>
    </source>
</evidence>
<evidence type="ECO:0000256" key="7">
    <source>
        <dbReference type="ARBA" id="ARBA00023163"/>
    </source>
</evidence>
<evidence type="ECO:0000256" key="10">
    <source>
        <dbReference type="SAM" id="MobiDB-lite"/>
    </source>
</evidence>
<evidence type="ECO:0000256" key="1">
    <source>
        <dbReference type="ARBA" id="ARBA00004123"/>
    </source>
</evidence>
<dbReference type="InterPro" id="IPR013087">
    <property type="entry name" value="Znf_C2H2_type"/>
</dbReference>
<keyword evidence="5" id="KW-0862">Zinc</keyword>
<evidence type="ECO:0000256" key="6">
    <source>
        <dbReference type="ARBA" id="ARBA00023015"/>
    </source>
</evidence>
<feature type="compositionally biased region" description="Basic residues" evidence="10">
    <location>
        <begin position="609"/>
        <end position="624"/>
    </location>
</feature>
<keyword evidence="8" id="KW-0539">Nucleus</keyword>
<evidence type="ECO:0000256" key="2">
    <source>
        <dbReference type="ARBA" id="ARBA00022723"/>
    </source>
</evidence>
<dbReference type="AlphaFoldDB" id="A0A8K0XKY2"/>
<evidence type="ECO:0000256" key="4">
    <source>
        <dbReference type="ARBA" id="ARBA00022771"/>
    </source>
</evidence>
<feature type="compositionally biased region" description="Low complexity" evidence="10">
    <location>
        <begin position="504"/>
        <end position="519"/>
    </location>
</feature>
<keyword evidence="4 9" id="KW-0863">Zinc-finger</keyword>
<dbReference type="FunFam" id="3.30.160.60:FF:000125">
    <property type="entry name" value="Putative zinc finger protein 143"/>
    <property type="match status" value="1"/>
</dbReference>
<dbReference type="PANTHER" id="PTHR47428:SF1">
    <property type="entry name" value="REGULATORY PROTEIN MIG1-RELATED"/>
    <property type="match status" value="1"/>
</dbReference>
<organism evidence="12 13">
    <name type="scientific">Cristinia sonorae</name>
    <dbReference type="NCBI Taxonomy" id="1940300"/>
    <lineage>
        <taxon>Eukaryota</taxon>
        <taxon>Fungi</taxon>
        <taxon>Dikarya</taxon>
        <taxon>Basidiomycota</taxon>
        <taxon>Agaricomycotina</taxon>
        <taxon>Agaricomycetes</taxon>
        <taxon>Agaricomycetidae</taxon>
        <taxon>Agaricales</taxon>
        <taxon>Pleurotineae</taxon>
        <taxon>Stephanosporaceae</taxon>
        <taxon>Cristinia</taxon>
    </lineage>
</organism>
<dbReference type="InterPro" id="IPR036236">
    <property type="entry name" value="Znf_C2H2_sf"/>
</dbReference>
<keyword evidence="2" id="KW-0479">Metal-binding</keyword>
<dbReference type="Gene3D" id="3.30.160.60">
    <property type="entry name" value="Classic Zinc Finger"/>
    <property type="match status" value="2"/>
</dbReference>
<name>A0A8K0XKY2_9AGAR</name>
<evidence type="ECO:0000256" key="8">
    <source>
        <dbReference type="ARBA" id="ARBA00023242"/>
    </source>
</evidence>